<proteinExistence type="predicted"/>
<dbReference type="Gene3D" id="3.30.310.80">
    <property type="entry name" value="Kinase associated domain 1, KA1"/>
    <property type="match status" value="1"/>
</dbReference>
<name>A0A1Y3BM17_EURMA</name>
<comment type="caution">
    <text evidence="3">The sequence shown here is derived from an EMBL/GenBank/DDBJ whole genome shotgun (WGS) entry which is preliminary data.</text>
</comment>
<keyword evidence="2" id="KW-0067">ATP-binding</keyword>
<organism evidence="3 4">
    <name type="scientific">Euroglyphus maynei</name>
    <name type="common">Mayne's house dust mite</name>
    <dbReference type="NCBI Taxonomy" id="6958"/>
    <lineage>
        <taxon>Eukaryota</taxon>
        <taxon>Metazoa</taxon>
        <taxon>Ecdysozoa</taxon>
        <taxon>Arthropoda</taxon>
        <taxon>Chelicerata</taxon>
        <taxon>Arachnida</taxon>
        <taxon>Acari</taxon>
        <taxon>Acariformes</taxon>
        <taxon>Sarcoptiformes</taxon>
        <taxon>Astigmata</taxon>
        <taxon>Psoroptidia</taxon>
        <taxon>Analgoidea</taxon>
        <taxon>Pyroglyphidae</taxon>
        <taxon>Pyroglyphinae</taxon>
        <taxon>Euroglyphus</taxon>
    </lineage>
</organism>
<dbReference type="GO" id="GO:0005524">
    <property type="term" value="F:ATP binding"/>
    <property type="evidence" value="ECO:0007669"/>
    <property type="project" value="UniProtKB-KW"/>
</dbReference>
<dbReference type="AlphaFoldDB" id="A0A1Y3BM17"/>
<evidence type="ECO:0000256" key="2">
    <source>
        <dbReference type="ARBA" id="ARBA00022840"/>
    </source>
</evidence>
<dbReference type="Proteomes" id="UP000194236">
    <property type="component" value="Unassembled WGS sequence"/>
</dbReference>
<keyword evidence="1" id="KW-0547">Nucleotide-binding</keyword>
<evidence type="ECO:0000256" key="1">
    <source>
        <dbReference type="ARBA" id="ARBA00022741"/>
    </source>
</evidence>
<dbReference type="SUPFAM" id="SSF103243">
    <property type="entry name" value="KA1-like"/>
    <property type="match status" value="1"/>
</dbReference>
<keyword evidence="4" id="KW-1185">Reference proteome</keyword>
<sequence>MMATPTPKKTLLKWLKEIASPRPTNMPRRISSNNTKSVKNIIVTKFFDADKCRDRMIQLFTDKEINCQEKNYTVRCVMSARNVILVACELEIFVCCDDNRVVVQHKRIRGASWDYFKLMTDLQLQLNQSLN</sequence>
<evidence type="ECO:0000313" key="3">
    <source>
        <dbReference type="EMBL" id="OTF80185.1"/>
    </source>
</evidence>
<dbReference type="EMBL" id="MUJZ01019548">
    <property type="protein sequence ID" value="OTF80185.1"/>
    <property type="molecule type" value="Genomic_DNA"/>
</dbReference>
<protein>
    <submittedName>
        <fullName evidence="3">Uncharacterized protein</fullName>
    </submittedName>
</protein>
<evidence type="ECO:0000313" key="4">
    <source>
        <dbReference type="Proteomes" id="UP000194236"/>
    </source>
</evidence>
<gene>
    <name evidence="3" type="ORF">BLA29_010670</name>
</gene>
<accession>A0A1Y3BM17</accession>
<dbReference type="InterPro" id="IPR028375">
    <property type="entry name" value="KA1/Ssp2_C"/>
</dbReference>
<reference evidence="3 4" key="1">
    <citation type="submission" date="2017-03" db="EMBL/GenBank/DDBJ databases">
        <title>Genome Survey of Euroglyphus maynei.</title>
        <authorList>
            <person name="Arlian L.G."/>
            <person name="Morgan M.S."/>
            <person name="Rider S.D."/>
        </authorList>
    </citation>
    <scope>NUCLEOTIDE SEQUENCE [LARGE SCALE GENOMIC DNA]</scope>
    <source>
        <strain evidence="3">Arlian Lab</strain>
        <tissue evidence="3">Whole body</tissue>
    </source>
</reference>